<accession>A0A544SKJ9</accession>
<proteinExistence type="predicted"/>
<protein>
    <recommendedName>
        <fullName evidence="3">YusW-like protein</fullName>
    </recommendedName>
</protein>
<organism evidence="1 2">
    <name type="scientific">Psychrobacillus soli</name>
    <dbReference type="NCBI Taxonomy" id="1543965"/>
    <lineage>
        <taxon>Bacteria</taxon>
        <taxon>Bacillati</taxon>
        <taxon>Bacillota</taxon>
        <taxon>Bacilli</taxon>
        <taxon>Bacillales</taxon>
        <taxon>Bacillaceae</taxon>
        <taxon>Psychrobacillus</taxon>
    </lineage>
</organism>
<evidence type="ECO:0000313" key="1">
    <source>
        <dbReference type="EMBL" id="TQR05728.1"/>
    </source>
</evidence>
<sequence>MKKYSIYGSILLIATVLLGACGDAKKVEGSSTPEEAETDLGFTSFELDVDTVDHKGAIEAYLEMDGSKIEAEYVNRIEPKKLKGDKAYDELKPLLKDLELTKEMSKDEVIEKVSKAFEVEDYTKFDLEVEYSDGEEKEYKDTKKE</sequence>
<keyword evidence="2" id="KW-1185">Reference proteome</keyword>
<gene>
    <name evidence="1" type="ORF">FG383_19550</name>
</gene>
<dbReference type="PROSITE" id="PS51257">
    <property type="entry name" value="PROKAR_LIPOPROTEIN"/>
    <property type="match status" value="1"/>
</dbReference>
<dbReference type="Pfam" id="PF14039">
    <property type="entry name" value="YusW"/>
    <property type="match status" value="1"/>
</dbReference>
<dbReference type="RefSeq" id="WP_142609208.1">
    <property type="nucleotide sequence ID" value="NZ_VDGG01000068.1"/>
</dbReference>
<name>A0A544SKJ9_9BACI</name>
<evidence type="ECO:0008006" key="3">
    <source>
        <dbReference type="Google" id="ProtNLM"/>
    </source>
</evidence>
<dbReference type="OrthoDB" id="2452750at2"/>
<comment type="caution">
    <text evidence="1">The sequence shown here is derived from an EMBL/GenBank/DDBJ whole genome shotgun (WGS) entry which is preliminary data.</text>
</comment>
<dbReference type="AlphaFoldDB" id="A0A544SKJ9"/>
<reference evidence="1 2" key="1">
    <citation type="submission" date="2019-05" db="EMBL/GenBank/DDBJ databases">
        <title>Psychrobacillus vulpis sp. nov., a new species isolated from feces of a red fox that inhabits in The Tablas de Daimiel Natural Park, Albacete, Spain.</title>
        <authorList>
            <person name="Rodriguez M."/>
            <person name="Reina J.C."/>
            <person name="Bejar V."/>
            <person name="Llamas I."/>
        </authorList>
    </citation>
    <scope>NUCLEOTIDE SEQUENCE [LARGE SCALE GENOMIC DNA]</scope>
    <source>
        <strain evidence="1 2">NHI-2</strain>
    </source>
</reference>
<dbReference type="EMBL" id="VDGG01000068">
    <property type="protein sequence ID" value="TQR05728.1"/>
    <property type="molecule type" value="Genomic_DNA"/>
</dbReference>
<dbReference type="Proteomes" id="UP000318937">
    <property type="component" value="Unassembled WGS sequence"/>
</dbReference>
<dbReference type="InterPro" id="IPR025623">
    <property type="entry name" value="YusW"/>
</dbReference>
<evidence type="ECO:0000313" key="2">
    <source>
        <dbReference type="Proteomes" id="UP000318937"/>
    </source>
</evidence>